<comment type="caution">
    <text evidence="2">The sequence shown here is derived from an EMBL/GenBank/DDBJ whole genome shotgun (WGS) entry which is preliminary data.</text>
</comment>
<dbReference type="AlphaFoldDB" id="A0A1J4JDF7"/>
<evidence type="ECO:0000313" key="2">
    <source>
        <dbReference type="EMBL" id="OHS95469.1"/>
    </source>
</evidence>
<dbReference type="EMBL" id="MLAK01001244">
    <property type="protein sequence ID" value="OHS95469.1"/>
    <property type="molecule type" value="Genomic_DNA"/>
</dbReference>
<dbReference type="PANTHER" id="PTHR11679">
    <property type="entry name" value="VESICLE PROTEIN SORTING-ASSOCIATED"/>
    <property type="match status" value="1"/>
</dbReference>
<sequence>MTQVKKEIGLPFSIFKEQVNNDLKEILRNIPSEKRYITAPKYLINYVARSFDFSSINANLVSIDSIKPSDNQVVLIVVTPSERSNVELVLDKFQLVPNYVKVLLLIPRITALVQQTFENRNLKMVKSPSAFPKTDIIVHEFHADFFPVDEDYFLLPCHKSFFQINAENDFNDLYASARALAKIQTVFGVIPNILTVGNAGERVRDLMRGIMSQAGSLTSQAPQIDSLLIFDRTADIVTPLCSQSTFEGLVDEFFGINFGITSPSEDAEVIFSEKQELIAEMRGQLFEKVHQTIEERVREYGKYEDPEYQEQIRKADIAEFKKLMLHMKYLINEKKFFVKVQNLAEKLVKEATKTPLFVSLRNAELNLLAANSSVMPMAEHFMLLLNDWKTAMRLILLEAAVGHKLRKDLINQELIDQYGESAKNTIKTLDRLHLLSTQQSNYMKQWRSINESLGLVMADDNICKMCDQVVPLSVRLVQKATQGDWPGNWGKIFAKSNMPLSVEGQPPPPVEGKLRRLLIFFIGGVTLSEVAFIRNLGKEIFDGKIQYVIGSTDQINADSFTEQLCPGLFDA</sequence>
<protein>
    <submittedName>
        <fullName evidence="2">Sec1 family protein</fullName>
    </submittedName>
</protein>
<evidence type="ECO:0000313" key="3">
    <source>
        <dbReference type="Proteomes" id="UP000179807"/>
    </source>
</evidence>
<dbReference type="RefSeq" id="XP_068348606.1">
    <property type="nucleotide sequence ID" value="XM_068512047.1"/>
</dbReference>
<gene>
    <name evidence="2" type="ORF">TRFO_38454</name>
</gene>
<dbReference type="Proteomes" id="UP000179807">
    <property type="component" value="Unassembled WGS sequence"/>
</dbReference>
<dbReference type="InterPro" id="IPR001619">
    <property type="entry name" value="Sec1-like"/>
</dbReference>
<dbReference type="InterPro" id="IPR036045">
    <property type="entry name" value="Sec1-like_sf"/>
</dbReference>
<proteinExistence type="inferred from homology"/>
<organism evidence="2 3">
    <name type="scientific">Tritrichomonas foetus</name>
    <dbReference type="NCBI Taxonomy" id="1144522"/>
    <lineage>
        <taxon>Eukaryota</taxon>
        <taxon>Metamonada</taxon>
        <taxon>Parabasalia</taxon>
        <taxon>Tritrichomonadida</taxon>
        <taxon>Tritrichomonadidae</taxon>
        <taxon>Tritrichomonas</taxon>
    </lineage>
</organism>
<dbReference type="Gene3D" id="3.40.50.1910">
    <property type="match status" value="2"/>
</dbReference>
<name>A0A1J4JDF7_9EUKA</name>
<dbReference type="Pfam" id="PF00995">
    <property type="entry name" value="Sec1"/>
    <property type="match status" value="1"/>
</dbReference>
<dbReference type="SUPFAM" id="SSF56815">
    <property type="entry name" value="Sec1/munc18-like (SM) proteins"/>
    <property type="match status" value="1"/>
</dbReference>
<dbReference type="VEuPathDB" id="TrichDB:TRFO_38454"/>
<dbReference type="InterPro" id="IPR027482">
    <property type="entry name" value="Sec1-like_dom2"/>
</dbReference>
<dbReference type="InterPro" id="IPR043127">
    <property type="entry name" value="Sec-1-like_dom3a"/>
</dbReference>
<dbReference type="GO" id="GO:0016192">
    <property type="term" value="P:vesicle-mediated transport"/>
    <property type="evidence" value="ECO:0007669"/>
    <property type="project" value="InterPro"/>
</dbReference>
<keyword evidence="3" id="KW-1185">Reference proteome</keyword>
<dbReference type="GeneID" id="94846751"/>
<reference evidence="2" key="1">
    <citation type="submission" date="2016-10" db="EMBL/GenBank/DDBJ databases">
        <authorList>
            <person name="Benchimol M."/>
            <person name="Almeida L.G."/>
            <person name="Vasconcelos A.T."/>
            <person name="Perreira-Neves A."/>
            <person name="Rosa I.A."/>
            <person name="Tasca T."/>
            <person name="Bogo M.R."/>
            <person name="de Souza W."/>
        </authorList>
    </citation>
    <scope>NUCLEOTIDE SEQUENCE [LARGE SCALE GENOMIC DNA]</scope>
    <source>
        <strain evidence="2">K</strain>
    </source>
</reference>
<accession>A0A1J4JDF7</accession>
<comment type="similarity">
    <text evidence="1">Belongs to the STXBP/unc-18/SEC1 family.</text>
</comment>
<evidence type="ECO:0000256" key="1">
    <source>
        <dbReference type="ARBA" id="ARBA00009884"/>
    </source>
</evidence>
<dbReference type="OrthoDB" id="10262287at2759"/>
<dbReference type="Gene3D" id="3.90.830.10">
    <property type="entry name" value="Syntaxin Binding Protein 1, Chain A, domain 2"/>
    <property type="match status" value="1"/>
</dbReference>